<keyword evidence="4" id="KW-1185">Reference proteome</keyword>
<accession>A0A1T4XR98</accession>
<proteinExistence type="predicted"/>
<protein>
    <submittedName>
        <fullName evidence="3">Uncharacterized protein</fullName>
    </submittedName>
</protein>
<feature type="compositionally biased region" description="Polar residues" evidence="1">
    <location>
        <begin position="105"/>
        <end position="146"/>
    </location>
</feature>
<keyword evidence="2" id="KW-0732">Signal</keyword>
<evidence type="ECO:0000256" key="1">
    <source>
        <dbReference type="SAM" id="MobiDB-lite"/>
    </source>
</evidence>
<dbReference type="RefSeq" id="WP_139373154.1">
    <property type="nucleotide sequence ID" value="NZ_FUYE01000005.1"/>
</dbReference>
<dbReference type="Proteomes" id="UP000190774">
    <property type="component" value="Unassembled WGS sequence"/>
</dbReference>
<dbReference type="EMBL" id="FUYE01000005">
    <property type="protein sequence ID" value="SKA92079.1"/>
    <property type="molecule type" value="Genomic_DNA"/>
</dbReference>
<sequence>MKTKFLSLAGLAACVAALSSCAVYDEYGYYDAPVGGPAYVDGYDYGYAPAYPAYSSVSFFGFGGGYPYRYYGRDYHHHHHDDHYSHRSSSGSRSYASRVARPSSARGSTSVTAPRIPSVSTPRSLSRPSISASPRSGISRPSTSSARPSVRPTPRVESRPSSSSRPTRVTTASSTRSSSSSGSSRDTRRSR</sequence>
<feature type="chain" id="PRO_5012752606" evidence="2">
    <location>
        <begin position="23"/>
        <end position="191"/>
    </location>
</feature>
<evidence type="ECO:0000256" key="2">
    <source>
        <dbReference type="SAM" id="SignalP"/>
    </source>
</evidence>
<name>A0A1T4XR98_9BACT</name>
<dbReference type="AlphaFoldDB" id="A0A1T4XR98"/>
<reference evidence="4" key="1">
    <citation type="submission" date="2017-02" db="EMBL/GenBank/DDBJ databases">
        <authorList>
            <person name="Varghese N."/>
            <person name="Submissions S."/>
        </authorList>
    </citation>
    <scope>NUCLEOTIDE SEQUENCE [LARGE SCALE GENOMIC DNA]</scope>
    <source>
        <strain evidence="4">ATCC 700200</strain>
    </source>
</reference>
<dbReference type="PROSITE" id="PS51257">
    <property type="entry name" value="PROKAR_LIPOPROTEIN"/>
    <property type="match status" value="1"/>
</dbReference>
<gene>
    <name evidence="3" type="ORF">SAMN02745166_01834</name>
</gene>
<feature type="signal peptide" evidence="2">
    <location>
        <begin position="1"/>
        <end position="22"/>
    </location>
</feature>
<feature type="compositionally biased region" description="Low complexity" evidence="1">
    <location>
        <begin position="147"/>
        <end position="184"/>
    </location>
</feature>
<feature type="region of interest" description="Disordered" evidence="1">
    <location>
        <begin position="79"/>
        <end position="191"/>
    </location>
</feature>
<evidence type="ECO:0000313" key="3">
    <source>
        <dbReference type="EMBL" id="SKA92079.1"/>
    </source>
</evidence>
<evidence type="ECO:0000313" key="4">
    <source>
        <dbReference type="Proteomes" id="UP000190774"/>
    </source>
</evidence>
<feature type="compositionally biased region" description="Low complexity" evidence="1">
    <location>
        <begin position="87"/>
        <end position="101"/>
    </location>
</feature>
<organism evidence="3 4">
    <name type="scientific">Prosthecobacter debontii</name>
    <dbReference type="NCBI Taxonomy" id="48467"/>
    <lineage>
        <taxon>Bacteria</taxon>
        <taxon>Pseudomonadati</taxon>
        <taxon>Verrucomicrobiota</taxon>
        <taxon>Verrucomicrobiia</taxon>
        <taxon>Verrucomicrobiales</taxon>
        <taxon>Verrucomicrobiaceae</taxon>
        <taxon>Prosthecobacter</taxon>
    </lineage>
</organism>